<reference evidence="1 2" key="1">
    <citation type="journal article" date="2023" name="Science">
        <title>Complex scaffold remodeling in plant triterpene biosynthesis.</title>
        <authorList>
            <person name="De La Pena R."/>
            <person name="Hodgson H."/>
            <person name="Liu J.C."/>
            <person name="Stephenson M.J."/>
            <person name="Martin A.C."/>
            <person name="Owen C."/>
            <person name="Harkess A."/>
            <person name="Leebens-Mack J."/>
            <person name="Jimenez L.E."/>
            <person name="Osbourn A."/>
            <person name="Sattely E.S."/>
        </authorList>
    </citation>
    <scope>NUCLEOTIDE SEQUENCE [LARGE SCALE GENOMIC DNA]</scope>
    <source>
        <strain evidence="2">cv. JPN11</strain>
        <tissue evidence="1">Leaf</tissue>
    </source>
</reference>
<accession>A0ACC1XE89</accession>
<comment type="caution">
    <text evidence="1">The sequence shown here is derived from an EMBL/GenBank/DDBJ whole genome shotgun (WGS) entry which is preliminary data.</text>
</comment>
<proteinExistence type="predicted"/>
<organism evidence="1 2">
    <name type="scientific">Melia azedarach</name>
    <name type="common">Chinaberry tree</name>
    <dbReference type="NCBI Taxonomy" id="155640"/>
    <lineage>
        <taxon>Eukaryota</taxon>
        <taxon>Viridiplantae</taxon>
        <taxon>Streptophyta</taxon>
        <taxon>Embryophyta</taxon>
        <taxon>Tracheophyta</taxon>
        <taxon>Spermatophyta</taxon>
        <taxon>Magnoliopsida</taxon>
        <taxon>eudicotyledons</taxon>
        <taxon>Gunneridae</taxon>
        <taxon>Pentapetalae</taxon>
        <taxon>rosids</taxon>
        <taxon>malvids</taxon>
        <taxon>Sapindales</taxon>
        <taxon>Meliaceae</taxon>
        <taxon>Melia</taxon>
    </lineage>
</organism>
<dbReference type="EMBL" id="CM051403">
    <property type="protein sequence ID" value="KAJ4709615.1"/>
    <property type="molecule type" value="Genomic_DNA"/>
</dbReference>
<dbReference type="Proteomes" id="UP001164539">
    <property type="component" value="Chromosome 10"/>
</dbReference>
<evidence type="ECO:0000313" key="1">
    <source>
        <dbReference type="EMBL" id="KAJ4709615.1"/>
    </source>
</evidence>
<protein>
    <submittedName>
        <fullName evidence="1">Ribonuclease CAF1</fullName>
    </submittedName>
</protein>
<name>A0ACC1XE89_MELAZ</name>
<keyword evidence="2" id="KW-1185">Reference proteome</keyword>
<gene>
    <name evidence="1" type="ORF">OWV82_019380</name>
</gene>
<evidence type="ECO:0000313" key="2">
    <source>
        <dbReference type="Proteomes" id="UP001164539"/>
    </source>
</evidence>
<sequence length="240" mass="27617">MSVFPKSELFHIREVWSDNLEAEFHLIRDIVDDYPYIAMDTEFPGVVLRVIGNFKSNSEYAYHNMKFNFREFNLDEDVYAQDSIKLLSQSGIDFKMNKEKGVDVKRFSELLMPSGIVLNSNVHWVTFHSLYDFGYLVKLLTCKDLPDTQADFFELIKMYFPVLYDIKYLMKFCNGLHGGLNKLAELLEVPRIGACHQGGSDSLVTCCTFMKVREKFFEGSLEKYAGVLFGLGVDDGQITQ</sequence>